<evidence type="ECO:0000313" key="2">
    <source>
        <dbReference type="Proteomes" id="UP001054945"/>
    </source>
</evidence>
<gene>
    <name evidence="1" type="ORF">CEXT_360931</name>
</gene>
<proteinExistence type="predicted"/>
<dbReference type="Proteomes" id="UP001054945">
    <property type="component" value="Unassembled WGS sequence"/>
</dbReference>
<dbReference type="AlphaFoldDB" id="A0AAV4NW50"/>
<protein>
    <submittedName>
        <fullName evidence="1">Uncharacterized protein</fullName>
    </submittedName>
</protein>
<reference evidence="1 2" key="1">
    <citation type="submission" date="2021-06" db="EMBL/GenBank/DDBJ databases">
        <title>Caerostris extrusa draft genome.</title>
        <authorList>
            <person name="Kono N."/>
            <person name="Arakawa K."/>
        </authorList>
    </citation>
    <scope>NUCLEOTIDE SEQUENCE [LARGE SCALE GENOMIC DNA]</scope>
</reference>
<comment type="caution">
    <text evidence="1">The sequence shown here is derived from an EMBL/GenBank/DDBJ whole genome shotgun (WGS) entry which is preliminary data.</text>
</comment>
<organism evidence="1 2">
    <name type="scientific">Caerostris extrusa</name>
    <name type="common">Bark spider</name>
    <name type="synonym">Caerostris bankana</name>
    <dbReference type="NCBI Taxonomy" id="172846"/>
    <lineage>
        <taxon>Eukaryota</taxon>
        <taxon>Metazoa</taxon>
        <taxon>Ecdysozoa</taxon>
        <taxon>Arthropoda</taxon>
        <taxon>Chelicerata</taxon>
        <taxon>Arachnida</taxon>
        <taxon>Araneae</taxon>
        <taxon>Araneomorphae</taxon>
        <taxon>Entelegynae</taxon>
        <taxon>Araneoidea</taxon>
        <taxon>Araneidae</taxon>
        <taxon>Caerostris</taxon>
    </lineage>
</organism>
<keyword evidence="2" id="KW-1185">Reference proteome</keyword>
<dbReference type="EMBL" id="BPLR01003787">
    <property type="protein sequence ID" value="GIX88624.1"/>
    <property type="molecule type" value="Genomic_DNA"/>
</dbReference>
<name>A0AAV4NW50_CAEEX</name>
<sequence length="83" mass="9602">MTNPARPEWVIHHIGCSDACRSVWSRASMLIKHFPCPDEDEWRSEFKGITLSFVMKPTSINIVSKNQIKLSPCRFNHVGYVNR</sequence>
<evidence type="ECO:0000313" key="1">
    <source>
        <dbReference type="EMBL" id="GIX88624.1"/>
    </source>
</evidence>
<accession>A0AAV4NW50</accession>